<protein>
    <submittedName>
        <fullName evidence="1">Uncharacterized protein</fullName>
    </submittedName>
</protein>
<sequence length="203" mass="22784">MRQVTKGSIVADLVPWVLATWHSVPDELKRIDMVVEFVKKYGEMLGIYLKGSGRSKTVNRSALNDFAKQITAIANDPNGSAVIEAAAFEDGKRKVRAVFKFKSKDAQRAVEKIESHRLMLEKQSGADHTRVLMVFHQANIRTTPVGKRTGERVRIEEISRKDLPLIYASQIAEERIKSEIREADDNLFRKGFCGGCEAEPVLA</sequence>
<dbReference type="Proteomes" id="UP000321058">
    <property type="component" value="Unassembled WGS sequence"/>
</dbReference>
<dbReference type="EMBL" id="BKAJ01000136">
    <property type="protein sequence ID" value="GEP59658.1"/>
    <property type="molecule type" value="Genomic_DNA"/>
</dbReference>
<dbReference type="RefSeq" id="WP_147155032.1">
    <property type="nucleotide sequence ID" value="NZ_BKAJ01000136.1"/>
</dbReference>
<gene>
    <name evidence="1" type="ORF">RSO01_68240</name>
</gene>
<organism evidence="1 2">
    <name type="scientific">Reyranella soli</name>
    <dbReference type="NCBI Taxonomy" id="1230389"/>
    <lineage>
        <taxon>Bacteria</taxon>
        <taxon>Pseudomonadati</taxon>
        <taxon>Pseudomonadota</taxon>
        <taxon>Alphaproteobacteria</taxon>
        <taxon>Hyphomicrobiales</taxon>
        <taxon>Reyranellaceae</taxon>
        <taxon>Reyranella</taxon>
    </lineage>
</organism>
<proteinExistence type="predicted"/>
<keyword evidence="2" id="KW-1185">Reference proteome</keyword>
<dbReference type="AlphaFoldDB" id="A0A512NL30"/>
<dbReference type="OrthoDB" id="8421538at2"/>
<name>A0A512NL30_9HYPH</name>
<accession>A0A512NL30</accession>
<evidence type="ECO:0000313" key="1">
    <source>
        <dbReference type="EMBL" id="GEP59658.1"/>
    </source>
</evidence>
<comment type="caution">
    <text evidence="1">The sequence shown here is derived from an EMBL/GenBank/DDBJ whole genome shotgun (WGS) entry which is preliminary data.</text>
</comment>
<reference evidence="1 2" key="1">
    <citation type="submission" date="2019-07" db="EMBL/GenBank/DDBJ databases">
        <title>Whole genome shotgun sequence of Reyranella soli NBRC 108950.</title>
        <authorList>
            <person name="Hosoyama A."/>
            <person name="Uohara A."/>
            <person name="Ohji S."/>
            <person name="Ichikawa N."/>
        </authorList>
    </citation>
    <scope>NUCLEOTIDE SEQUENCE [LARGE SCALE GENOMIC DNA]</scope>
    <source>
        <strain evidence="1 2">NBRC 108950</strain>
    </source>
</reference>
<evidence type="ECO:0000313" key="2">
    <source>
        <dbReference type="Proteomes" id="UP000321058"/>
    </source>
</evidence>